<accession>A0ABZ2TQL0</accession>
<proteinExistence type="predicted"/>
<gene>
    <name evidence="1" type="ORF">LQ356_00950</name>
</gene>
<evidence type="ECO:0000313" key="1">
    <source>
        <dbReference type="EMBL" id="WYM97453.1"/>
    </source>
</evidence>
<evidence type="ECO:0000313" key="2">
    <source>
        <dbReference type="Proteomes" id="UP001622612"/>
    </source>
</evidence>
<evidence type="ECO:0008006" key="3">
    <source>
        <dbReference type="Google" id="ProtNLM"/>
    </source>
</evidence>
<name>A0ABZ2TQL0_9BACT</name>
<dbReference type="SUPFAM" id="SSF50249">
    <property type="entry name" value="Nucleic acid-binding proteins"/>
    <property type="match status" value="1"/>
</dbReference>
<dbReference type="InterPro" id="IPR012340">
    <property type="entry name" value="NA-bd_OB-fold"/>
</dbReference>
<dbReference type="Gene3D" id="2.40.50.140">
    <property type="entry name" value="Nucleic acid-binding proteins"/>
    <property type="match status" value="1"/>
</dbReference>
<reference evidence="1" key="1">
    <citation type="submission" date="2021-11" db="EMBL/GenBank/DDBJ databases">
        <title>The first genome sequence of unculturable Mycoplasma faucium obtained by de novo assembly of metagenomic reads.</title>
        <authorList>
            <person name="Sabat A.J."/>
            <person name="Bathoorn E."/>
            <person name="Akkerboom V."/>
            <person name="Friedrich A.W."/>
        </authorList>
    </citation>
    <scope>NUCLEOTIDE SEQUENCE [LARGE SCALE GENOMIC DNA]</scope>
    <source>
        <strain evidence="1">UMCG-MFM1</strain>
    </source>
</reference>
<dbReference type="RefSeq" id="WP_405311906.1">
    <property type="nucleotide sequence ID" value="NZ_CP088155.1"/>
</dbReference>
<protein>
    <recommendedName>
        <fullName evidence="3">30S ribosomal protein S1</fullName>
    </recommendedName>
</protein>
<sequence>MEYRYWRDKIIKAKVTKIWKNVIYLETKDKRKCYLNINDVSDYHVNLNSMFKINSIKEVIVLTIDRNNDLIVSYKNIHPKEIRNPFVFKLDKNNAKFDALLDFTLKGIRYGK</sequence>
<organism evidence="1 2">
    <name type="scientific">Metamycoplasma faucium</name>
    <dbReference type="NCBI Taxonomy" id="56142"/>
    <lineage>
        <taxon>Bacteria</taxon>
        <taxon>Bacillati</taxon>
        <taxon>Mycoplasmatota</taxon>
        <taxon>Mycoplasmoidales</taxon>
        <taxon>Metamycoplasmataceae</taxon>
        <taxon>Metamycoplasma</taxon>
    </lineage>
</organism>
<keyword evidence="2" id="KW-1185">Reference proteome</keyword>
<dbReference type="EMBL" id="CP088155">
    <property type="protein sequence ID" value="WYM97453.1"/>
    <property type="molecule type" value="Genomic_DNA"/>
</dbReference>
<dbReference type="Proteomes" id="UP001622612">
    <property type="component" value="Chromosome"/>
</dbReference>